<keyword evidence="3" id="KW-1185">Reference proteome</keyword>
<accession>A0ABP1A0P1</accession>
<keyword evidence="1" id="KW-1133">Transmembrane helix</keyword>
<feature type="non-terminal residue" evidence="2">
    <location>
        <position position="1"/>
    </location>
</feature>
<reference evidence="2" key="1">
    <citation type="submission" date="2024-03" db="EMBL/GenBank/DDBJ databases">
        <authorList>
            <consortium name="ELIXIR-Norway"/>
            <consortium name="Elixir Norway"/>
        </authorList>
    </citation>
    <scope>NUCLEOTIDE SEQUENCE</scope>
</reference>
<keyword evidence="1" id="KW-0472">Membrane</keyword>
<gene>
    <name evidence="2" type="ORF">CSSPJE1EN2_LOCUS25824</name>
</gene>
<evidence type="ECO:0000313" key="2">
    <source>
        <dbReference type="EMBL" id="CAK9855892.1"/>
    </source>
</evidence>
<evidence type="ECO:0000313" key="3">
    <source>
        <dbReference type="Proteomes" id="UP001497522"/>
    </source>
</evidence>
<name>A0ABP1A0P1_9BRYO</name>
<dbReference type="Proteomes" id="UP001497522">
    <property type="component" value="Unassembled WGS sequence"/>
</dbReference>
<dbReference type="EMBL" id="CAXHBF010000331">
    <property type="protein sequence ID" value="CAK9855892.1"/>
    <property type="molecule type" value="Genomic_DNA"/>
</dbReference>
<evidence type="ECO:0000256" key="1">
    <source>
        <dbReference type="SAM" id="Phobius"/>
    </source>
</evidence>
<proteinExistence type="predicted"/>
<organism evidence="2 3">
    <name type="scientific">Sphagnum jensenii</name>
    <dbReference type="NCBI Taxonomy" id="128206"/>
    <lineage>
        <taxon>Eukaryota</taxon>
        <taxon>Viridiplantae</taxon>
        <taxon>Streptophyta</taxon>
        <taxon>Embryophyta</taxon>
        <taxon>Bryophyta</taxon>
        <taxon>Sphagnophytina</taxon>
        <taxon>Sphagnopsida</taxon>
        <taxon>Sphagnales</taxon>
        <taxon>Sphagnaceae</taxon>
        <taxon>Sphagnum</taxon>
    </lineage>
</organism>
<comment type="caution">
    <text evidence="2">The sequence shown here is derived from an EMBL/GenBank/DDBJ whole genome shotgun (WGS) entry which is preliminary data.</text>
</comment>
<keyword evidence="1" id="KW-0812">Transmembrane</keyword>
<sequence length="62" mass="6793">GCAPALFVPAYVQADCCLWFHDTSWMSSVQLCILLVVPSSIVLVSIVPLSGKSRDIDVWIEL</sequence>
<protein>
    <submittedName>
        <fullName evidence="2">Uncharacterized protein</fullName>
    </submittedName>
</protein>
<feature type="transmembrane region" description="Helical" evidence="1">
    <location>
        <begin position="28"/>
        <end position="49"/>
    </location>
</feature>